<evidence type="ECO:0000259" key="8">
    <source>
        <dbReference type="Pfam" id="PF00136"/>
    </source>
</evidence>
<dbReference type="PANTHER" id="PTHR10322:SF23">
    <property type="entry name" value="DNA POLYMERASE DELTA CATALYTIC SUBUNIT"/>
    <property type="match status" value="1"/>
</dbReference>
<dbReference type="eggNOG" id="COG0417">
    <property type="taxonomic scope" value="Bacteria"/>
</dbReference>
<comment type="similarity">
    <text evidence="1">Belongs to the DNA polymerase type-B family.</text>
</comment>
<keyword evidence="3" id="KW-0808">Transferase</keyword>
<protein>
    <recommendedName>
        <fullName evidence="2">DNA-directed DNA polymerase</fullName>
        <ecNumber evidence="2">2.7.7.7</ecNumber>
    </recommendedName>
</protein>
<evidence type="ECO:0000256" key="5">
    <source>
        <dbReference type="ARBA" id="ARBA00022932"/>
    </source>
</evidence>
<keyword evidence="6" id="KW-0238">DNA-binding</keyword>
<dbReference type="Pfam" id="PF00136">
    <property type="entry name" value="DNA_pol_B"/>
    <property type="match status" value="2"/>
</dbReference>
<evidence type="ECO:0000256" key="2">
    <source>
        <dbReference type="ARBA" id="ARBA00012417"/>
    </source>
</evidence>
<dbReference type="InterPro" id="IPR012337">
    <property type="entry name" value="RNaseH-like_sf"/>
</dbReference>
<keyword evidence="5" id="KW-0239">DNA-directed DNA polymerase</keyword>
<reference evidence="10" key="2">
    <citation type="submission" date="2011-03" db="EMBL/GenBank/DDBJ databases">
        <title>The complete genome of Desulfobacca acetoxidans DSM 11109.</title>
        <authorList>
            <consortium name="US DOE Joint Genome Institute (JGI-PGF)"/>
            <person name="Lucas S."/>
            <person name="Copeland A."/>
            <person name="Lapidus A."/>
            <person name="Bruce D."/>
            <person name="Goodwin L."/>
            <person name="Pitluck S."/>
            <person name="Peters L."/>
            <person name="Kyrpides N."/>
            <person name="Mavromatis K."/>
            <person name="Ivanova N."/>
            <person name="Ovchinnikova G."/>
            <person name="Teshima H."/>
            <person name="Detter J.C."/>
            <person name="Han C."/>
            <person name="Land M."/>
            <person name="Hauser L."/>
            <person name="Markowitz V."/>
            <person name="Cheng J.-F."/>
            <person name="Hugenholtz P."/>
            <person name="Woyke T."/>
            <person name="Wu D."/>
            <person name="Spring S."/>
            <person name="Schueler E."/>
            <person name="Brambilla E."/>
            <person name="Klenk H.-P."/>
            <person name="Eisen J.A."/>
        </authorList>
    </citation>
    <scope>NUCLEOTIDE SEQUENCE [LARGE SCALE GENOMIC DNA]</scope>
    <source>
        <strain evidence="10">ATCC 700848 / DSM 11109 / ASRB2</strain>
    </source>
</reference>
<dbReference type="STRING" id="880072.Desac_2171"/>
<dbReference type="InterPro" id="IPR050240">
    <property type="entry name" value="DNA_pol_type-B"/>
</dbReference>
<sequence length="766" mass="87469">MAIQAWLFDLYPWRSQMVLWFLTTDGRRLRIVDAFTYRLYAQGAGAKLRQLARYTRSRGWVRHAYFEDKIDFATGRTSPALCLEVSAYDRRPRLLAYLGALEEDLAFYNCDLDISAYYLYSKKLFPCCWYDLELAGDRLASFAAQEGQFQEELVMPPLATLELALTRDHLIPLGGGNGLALTWEGRTVELEVAEVPTLLAELAHYFQRLDPDLLISDWGDEHILPVLWNWGRQYRRPLPLDREPPPVPRRLNPQGRSYFSYGRIVYQGPSVPFYGRWHIDRRNSFFYREAGLPGLVQLSRLGQTPLQQVARTSPGTLITSMQLARATADNILIPWRKTEPEHFKTAAELLTVDKGGLVFQPPVGFYTQVAEIDFASMYPTIMAVHNISPETVNCGCCCEPRTPEAEYVLCQRREGLVPRTLKPILDLRARLKCRVRETTDPEDAAGYQARQIALKWILVTCFGYLGYKNARFGRIEAHEAVTAFGRDKLLAAKEICEATGYEVLHGLTDCLWIRRSDEGGVENEVLLGLCGGGQRSVNPGLLPKHTRHLHRVELAGLCQCITAATGITMALEGVYRWIVFLPSQQQEERSVPNRYFGVFEDGRLKYRGLMCRRRDTPPLVRQAQEVLLAFLAQVRDWEEGRALREELDDAAADFRLRLEQGIVRPEELVITKILSRSPDRFRVQTHTALAARQLQAAGIRLVPGEKLRYIVRDRQGPPETRVLAAPFFDALDRYDTEYYLELLAKAVDEVLWPWAVGSRSRFKMCA</sequence>
<dbReference type="AlphaFoldDB" id="F2NDD4"/>
<dbReference type="InterPro" id="IPR023211">
    <property type="entry name" value="DNA_pol_palm_dom_sf"/>
</dbReference>
<dbReference type="OrthoDB" id="52005at2"/>
<evidence type="ECO:0000313" key="10">
    <source>
        <dbReference type="Proteomes" id="UP000000483"/>
    </source>
</evidence>
<dbReference type="InterPro" id="IPR006134">
    <property type="entry name" value="DNA-dir_DNA_pol_B_multi_dom"/>
</dbReference>
<name>F2NDD4_DESAR</name>
<gene>
    <name evidence="9" type="ordered locus">Desac_2171</name>
</gene>
<dbReference type="Gene3D" id="3.90.1600.10">
    <property type="entry name" value="Palm domain of DNA polymerase"/>
    <property type="match status" value="1"/>
</dbReference>
<comment type="catalytic activity">
    <reaction evidence="7">
        <text>DNA(n) + a 2'-deoxyribonucleoside 5'-triphosphate = DNA(n+1) + diphosphate</text>
        <dbReference type="Rhea" id="RHEA:22508"/>
        <dbReference type="Rhea" id="RHEA-COMP:17339"/>
        <dbReference type="Rhea" id="RHEA-COMP:17340"/>
        <dbReference type="ChEBI" id="CHEBI:33019"/>
        <dbReference type="ChEBI" id="CHEBI:61560"/>
        <dbReference type="ChEBI" id="CHEBI:173112"/>
        <dbReference type="EC" id="2.7.7.7"/>
    </reaction>
</comment>
<reference evidence="9 10" key="1">
    <citation type="journal article" date="2011" name="Stand. Genomic Sci.">
        <title>Complete genome sequence of the acetate-degrading sulfate reducer Desulfobacca acetoxidans type strain (ASRB2).</title>
        <authorList>
            <person name="Goker M."/>
            <person name="Teshima H."/>
            <person name="Lapidus A."/>
            <person name="Nolan M."/>
            <person name="Lucas S."/>
            <person name="Hammon N."/>
            <person name="Deshpande S."/>
            <person name="Cheng J.F."/>
            <person name="Tapia R."/>
            <person name="Han C."/>
            <person name="Goodwin L."/>
            <person name="Pitluck S."/>
            <person name="Huntemann M."/>
            <person name="Liolios K."/>
            <person name="Ivanova N."/>
            <person name="Pagani I."/>
            <person name="Mavromatis K."/>
            <person name="Ovchinikova G."/>
            <person name="Pati A."/>
            <person name="Chen A."/>
            <person name="Palaniappan K."/>
            <person name="Land M."/>
            <person name="Hauser L."/>
            <person name="Brambilla E.M."/>
            <person name="Rohde M."/>
            <person name="Spring S."/>
            <person name="Detter J.C."/>
            <person name="Woyke T."/>
            <person name="Bristow J."/>
            <person name="Eisen J.A."/>
            <person name="Markowitz V."/>
            <person name="Hugenholtz P."/>
            <person name="Kyrpides N.C."/>
            <person name="Klenk H.P."/>
        </authorList>
    </citation>
    <scope>NUCLEOTIDE SEQUENCE [LARGE SCALE GENOMIC DNA]</scope>
    <source>
        <strain evidence="10">ATCC 700848 / DSM 11109 / ASRB2</strain>
    </source>
</reference>
<feature type="domain" description="DNA-directed DNA polymerase family B multifunctional" evidence="8">
    <location>
        <begin position="594"/>
        <end position="751"/>
    </location>
</feature>
<dbReference type="Proteomes" id="UP000000483">
    <property type="component" value="Chromosome"/>
</dbReference>
<keyword evidence="4" id="KW-0548">Nucleotidyltransferase</keyword>
<dbReference type="InterPro" id="IPR043502">
    <property type="entry name" value="DNA/RNA_pol_sf"/>
</dbReference>
<dbReference type="InterPro" id="IPR042087">
    <property type="entry name" value="DNA_pol_B_thumb"/>
</dbReference>
<dbReference type="GO" id="GO:0003677">
    <property type="term" value="F:DNA binding"/>
    <property type="evidence" value="ECO:0007669"/>
    <property type="project" value="UniProtKB-KW"/>
</dbReference>
<keyword evidence="10" id="KW-1185">Reference proteome</keyword>
<evidence type="ECO:0000313" key="9">
    <source>
        <dbReference type="EMBL" id="AEB10000.1"/>
    </source>
</evidence>
<evidence type="ECO:0000256" key="4">
    <source>
        <dbReference type="ARBA" id="ARBA00022695"/>
    </source>
</evidence>
<dbReference type="SUPFAM" id="SSF56672">
    <property type="entry name" value="DNA/RNA polymerases"/>
    <property type="match status" value="1"/>
</dbReference>
<dbReference type="GO" id="GO:0000166">
    <property type="term" value="F:nucleotide binding"/>
    <property type="evidence" value="ECO:0007669"/>
    <property type="project" value="InterPro"/>
</dbReference>
<dbReference type="GO" id="GO:0006261">
    <property type="term" value="P:DNA-templated DNA replication"/>
    <property type="evidence" value="ECO:0007669"/>
    <property type="project" value="TreeGrafter"/>
</dbReference>
<dbReference type="SMART" id="SM00486">
    <property type="entry name" value="POLBc"/>
    <property type="match status" value="1"/>
</dbReference>
<feature type="domain" description="DNA-directed DNA polymerase family B multifunctional" evidence="8">
    <location>
        <begin position="310"/>
        <end position="501"/>
    </location>
</feature>
<dbReference type="EMBL" id="CP002629">
    <property type="protein sequence ID" value="AEB10000.1"/>
    <property type="molecule type" value="Genomic_DNA"/>
</dbReference>
<dbReference type="GO" id="GO:0003887">
    <property type="term" value="F:DNA-directed DNA polymerase activity"/>
    <property type="evidence" value="ECO:0007669"/>
    <property type="project" value="UniProtKB-KW"/>
</dbReference>
<dbReference type="PANTHER" id="PTHR10322">
    <property type="entry name" value="DNA POLYMERASE CATALYTIC SUBUNIT"/>
    <property type="match status" value="1"/>
</dbReference>
<accession>F2NDD4</accession>
<proteinExistence type="inferred from homology"/>
<dbReference type="SUPFAM" id="SSF53098">
    <property type="entry name" value="Ribonuclease H-like"/>
    <property type="match status" value="1"/>
</dbReference>
<dbReference type="KEGG" id="dao:Desac_2171"/>
<dbReference type="Gene3D" id="1.10.287.690">
    <property type="entry name" value="Helix hairpin bin"/>
    <property type="match status" value="1"/>
</dbReference>
<evidence type="ECO:0000256" key="1">
    <source>
        <dbReference type="ARBA" id="ARBA00005755"/>
    </source>
</evidence>
<dbReference type="Gene3D" id="1.10.132.60">
    <property type="entry name" value="DNA polymerase family B, C-terminal domain"/>
    <property type="match status" value="1"/>
</dbReference>
<dbReference type="HOGENOM" id="CLU_000203_6_2_7"/>
<evidence type="ECO:0000256" key="7">
    <source>
        <dbReference type="ARBA" id="ARBA00049244"/>
    </source>
</evidence>
<dbReference type="EC" id="2.7.7.7" evidence="2"/>
<evidence type="ECO:0000256" key="3">
    <source>
        <dbReference type="ARBA" id="ARBA00022679"/>
    </source>
</evidence>
<dbReference type="RefSeq" id="WP_013707109.1">
    <property type="nucleotide sequence ID" value="NC_015388.1"/>
</dbReference>
<organism evidence="9 10">
    <name type="scientific">Desulfobacca acetoxidans (strain ATCC 700848 / DSM 11109 / ASRB2)</name>
    <dbReference type="NCBI Taxonomy" id="880072"/>
    <lineage>
        <taxon>Bacteria</taxon>
        <taxon>Pseudomonadati</taxon>
        <taxon>Thermodesulfobacteriota</taxon>
        <taxon>Desulfobaccia</taxon>
        <taxon>Desulfobaccales</taxon>
        <taxon>Desulfobaccaceae</taxon>
        <taxon>Desulfobacca</taxon>
    </lineage>
</organism>
<evidence type="ECO:0000256" key="6">
    <source>
        <dbReference type="ARBA" id="ARBA00023125"/>
    </source>
</evidence>
<dbReference type="InterPro" id="IPR006172">
    <property type="entry name" value="DNA-dir_DNA_pol_B"/>
</dbReference>